<protein>
    <submittedName>
        <fullName evidence="1">Uncharacterized protein</fullName>
    </submittedName>
</protein>
<proteinExistence type="predicted"/>
<keyword evidence="2" id="KW-1185">Reference proteome</keyword>
<dbReference type="AlphaFoldDB" id="A0A1A9ZVX3"/>
<sequence length="104" mass="12109">MKVLEADHRSNPHYRSLIDSRIEDELCLRVRTSVLHPIMEDDDFEHNIIFEEKGSPYYTKFQTYNSLLFCYGFGFHCLFCRSVAVSALAALESPRLENSHEGHI</sequence>
<dbReference type="Proteomes" id="UP000092445">
    <property type="component" value="Unassembled WGS sequence"/>
</dbReference>
<name>A0A1A9ZVX3_GLOPL</name>
<evidence type="ECO:0000313" key="2">
    <source>
        <dbReference type="Proteomes" id="UP000092445"/>
    </source>
</evidence>
<evidence type="ECO:0000313" key="1">
    <source>
        <dbReference type="EnsemblMetazoa" id="GPAI026652-PA"/>
    </source>
</evidence>
<organism evidence="1 2">
    <name type="scientific">Glossina pallidipes</name>
    <name type="common">Tsetse fly</name>
    <dbReference type="NCBI Taxonomy" id="7398"/>
    <lineage>
        <taxon>Eukaryota</taxon>
        <taxon>Metazoa</taxon>
        <taxon>Ecdysozoa</taxon>
        <taxon>Arthropoda</taxon>
        <taxon>Hexapoda</taxon>
        <taxon>Insecta</taxon>
        <taxon>Pterygota</taxon>
        <taxon>Neoptera</taxon>
        <taxon>Endopterygota</taxon>
        <taxon>Diptera</taxon>
        <taxon>Brachycera</taxon>
        <taxon>Muscomorpha</taxon>
        <taxon>Hippoboscoidea</taxon>
        <taxon>Glossinidae</taxon>
        <taxon>Glossina</taxon>
    </lineage>
</organism>
<dbReference type="EnsemblMetazoa" id="GPAI026652-RA">
    <property type="protein sequence ID" value="GPAI026652-PA"/>
    <property type="gene ID" value="GPAI026652"/>
</dbReference>
<accession>A0A1A9ZVX3</accession>
<reference evidence="1" key="2">
    <citation type="submission" date="2020-05" db="UniProtKB">
        <authorList>
            <consortium name="EnsemblMetazoa"/>
        </authorList>
    </citation>
    <scope>IDENTIFICATION</scope>
    <source>
        <strain evidence="1">IAEA</strain>
    </source>
</reference>
<dbReference type="VEuPathDB" id="VectorBase:GPAI026652"/>
<reference evidence="2" key="1">
    <citation type="submission" date="2014-03" db="EMBL/GenBank/DDBJ databases">
        <authorList>
            <person name="Aksoy S."/>
            <person name="Warren W."/>
            <person name="Wilson R.K."/>
        </authorList>
    </citation>
    <scope>NUCLEOTIDE SEQUENCE [LARGE SCALE GENOMIC DNA]</scope>
    <source>
        <strain evidence="2">IAEA</strain>
    </source>
</reference>